<comment type="pathway">
    <text evidence="9">Isoprenoid biosynthesis; isopentenyl diphosphate biosynthesis via DXP pathway; isopentenyl diphosphate from 1-deoxy-D-xylulose 5-phosphate: step 3/6.</text>
</comment>
<dbReference type="SUPFAM" id="SSF54211">
    <property type="entry name" value="Ribosomal protein S5 domain 2-like"/>
    <property type="match status" value="1"/>
</dbReference>
<dbReference type="Proteomes" id="UP000599024">
    <property type="component" value="Unassembled WGS sequence"/>
</dbReference>
<comment type="similarity">
    <text evidence="1 9">Belongs to the GHMP kinase family. IspE subfamily.</text>
</comment>
<feature type="domain" description="GHMP kinase N-terminal" evidence="10">
    <location>
        <begin position="72"/>
        <end position="149"/>
    </location>
</feature>
<dbReference type="NCBIfam" id="TIGR00154">
    <property type="entry name" value="ispE"/>
    <property type="match status" value="1"/>
</dbReference>
<feature type="active site" evidence="9">
    <location>
        <position position="144"/>
    </location>
</feature>
<accession>A0A8J6N9D2</accession>
<dbReference type="GO" id="GO:0050515">
    <property type="term" value="F:4-(cytidine 5'-diphospho)-2-C-methyl-D-erythritol kinase activity"/>
    <property type="evidence" value="ECO:0007669"/>
    <property type="project" value="UniProtKB-UniRule"/>
</dbReference>
<dbReference type="PIRSF" id="PIRSF010376">
    <property type="entry name" value="IspE"/>
    <property type="match status" value="1"/>
</dbReference>
<dbReference type="PANTHER" id="PTHR43527">
    <property type="entry name" value="4-DIPHOSPHOCYTIDYL-2-C-METHYL-D-ERYTHRITOL KINASE, CHLOROPLASTIC"/>
    <property type="match status" value="1"/>
</dbReference>
<gene>
    <name evidence="9 12" type="primary">ispE</name>
    <name evidence="12" type="ORF">H8E79_04820</name>
</gene>
<dbReference type="InterPro" id="IPR020568">
    <property type="entry name" value="Ribosomal_Su5_D2-typ_SF"/>
</dbReference>
<comment type="function">
    <text evidence="9">Catalyzes the phosphorylation of the position 2 hydroxy group of 4-diphosphocytidyl-2C-methyl-D-erythritol.</text>
</comment>
<evidence type="ECO:0000256" key="9">
    <source>
        <dbReference type="HAMAP-Rule" id="MF_00061"/>
    </source>
</evidence>
<dbReference type="Pfam" id="PF00288">
    <property type="entry name" value="GHMP_kinases_N"/>
    <property type="match status" value="1"/>
</dbReference>
<evidence type="ECO:0000256" key="8">
    <source>
        <dbReference type="ARBA" id="ARBA00032554"/>
    </source>
</evidence>
<evidence type="ECO:0000313" key="12">
    <source>
        <dbReference type="EMBL" id="MBC8208471.1"/>
    </source>
</evidence>
<keyword evidence="7 9" id="KW-0067">ATP-binding</keyword>
<dbReference type="EMBL" id="JACNLK010000041">
    <property type="protein sequence ID" value="MBC8208471.1"/>
    <property type="molecule type" value="Genomic_DNA"/>
</dbReference>
<dbReference type="InterPro" id="IPR014721">
    <property type="entry name" value="Ribsml_uS5_D2-typ_fold_subgr"/>
</dbReference>
<dbReference type="EC" id="2.7.1.148" evidence="2 9"/>
<dbReference type="UniPathway" id="UPA00056">
    <property type="reaction ID" value="UER00094"/>
</dbReference>
<evidence type="ECO:0000256" key="6">
    <source>
        <dbReference type="ARBA" id="ARBA00022777"/>
    </source>
</evidence>
<dbReference type="InterPro" id="IPR004424">
    <property type="entry name" value="IspE"/>
</dbReference>
<keyword evidence="5 9" id="KW-0547">Nucleotide-binding</keyword>
<name>A0A8J6N9D2_9BACT</name>
<dbReference type="NCBIfam" id="NF011202">
    <property type="entry name" value="PRK14608.1"/>
    <property type="match status" value="1"/>
</dbReference>
<evidence type="ECO:0000256" key="5">
    <source>
        <dbReference type="ARBA" id="ARBA00022741"/>
    </source>
</evidence>
<dbReference type="InterPro" id="IPR013750">
    <property type="entry name" value="GHMP_kinase_C_dom"/>
</dbReference>
<dbReference type="GO" id="GO:0019288">
    <property type="term" value="P:isopentenyl diphosphate biosynthetic process, methylerythritol 4-phosphate pathway"/>
    <property type="evidence" value="ECO:0007669"/>
    <property type="project" value="UniProtKB-UniRule"/>
</dbReference>
<feature type="domain" description="GHMP kinase C-terminal" evidence="11">
    <location>
        <begin position="220"/>
        <end position="262"/>
    </location>
</feature>
<dbReference type="HAMAP" id="MF_00061">
    <property type="entry name" value="IspE"/>
    <property type="match status" value="1"/>
</dbReference>
<keyword evidence="6 9" id="KW-0418">Kinase</keyword>
<evidence type="ECO:0000256" key="4">
    <source>
        <dbReference type="ARBA" id="ARBA00022679"/>
    </source>
</evidence>
<proteinExistence type="inferred from homology"/>
<evidence type="ECO:0000259" key="10">
    <source>
        <dbReference type="Pfam" id="PF00288"/>
    </source>
</evidence>
<evidence type="ECO:0000256" key="7">
    <source>
        <dbReference type="ARBA" id="ARBA00022840"/>
    </source>
</evidence>
<dbReference type="InterPro" id="IPR006204">
    <property type="entry name" value="GHMP_kinase_N_dom"/>
</dbReference>
<reference evidence="12 13" key="1">
    <citation type="submission" date="2020-08" db="EMBL/GenBank/DDBJ databases">
        <title>Bridging the membrane lipid divide: bacteria of the FCB group superphylum have the potential to synthesize archaeal ether lipids.</title>
        <authorList>
            <person name="Villanueva L."/>
            <person name="Von Meijenfeldt F.A.B."/>
            <person name="Westbye A.B."/>
            <person name="Yadav S."/>
            <person name="Hopmans E.C."/>
            <person name="Dutilh B.E."/>
            <person name="Sinninghe Damste J.S."/>
        </authorList>
    </citation>
    <scope>NUCLEOTIDE SEQUENCE [LARGE SCALE GENOMIC DNA]</scope>
    <source>
        <strain evidence="12">NIOZ-UU81</strain>
    </source>
</reference>
<dbReference type="PANTHER" id="PTHR43527:SF2">
    <property type="entry name" value="4-DIPHOSPHOCYTIDYL-2-C-METHYL-D-ERYTHRITOL KINASE, CHLOROPLASTIC"/>
    <property type="match status" value="1"/>
</dbReference>
<dbReference type="GO" id="GO:0016114">
    <property type="term" value="P:terpenoid biosynthetic process"/>
    <property type="evidence" value="ECO:0007669"/>
    <property type="project" value="UniProtKB-UniRule"/>
</dbReference>
<keyword evidence="4 9" id="KW-0808">Transferase</keyword>
<sequence>MMARPGDALVVLAPAKINLTLRVIARRPDGYHELDTVMQKLDLADRISLRISGRPGVRLSCVSCELPEDESNLAFRAAAVFLQAAGKTHELGVELVLEKKIPIAAGLGGGSSDAGAVLVGLNRLLGEVFSEHELIDLARPLGADVPLFVTDHVAVRARGIGDLMTPVSGLQDCEVVLVNPGFSVSTAWVFGNYALTEVENYFNISCSPKHSCGLECPLHNDLEQVTLAKYPQLNEIKQTLLRLGATEVLMSGSGPTIFGLFPVQEQGGPAVSATVVQTLRDHYGDQVFVTRPLCAGA</sequence>
<organism evidence="12 13">
    <name type="scientific">Candidatus Desulfatifera sulfidica</name>
    <dbReference type="NCBI Taxonomy" id="2841691"/>
    <lineage>
        <taxon>Bacteria</taxon>
        <taxon>Pseudomonadati</taxon>
        <taxon>Thermodesulfobacteriota</taxon>
        <taxon>Desulfobulbia</taxon>
        <taxon>Desulfobulbales</taxon>
        <taxon>Desulfobulbaceae</taxon>
        <taxon>Candidatus Desulfatifera</taxon>
    </lineage>
</organism>
<dbReference type="SUPFAM" id="SSF55060">
    <property type="entry name" value="GHMP Kinase, C-terminal domain"/>
    <property type="match status" value="1"/>
</dbReference>
<evidence type="ECO:0000256" key="2">
    <source>
        <dbReference type="ARBA" id="ARBA00012052"/>
    </source>
</evidence>
<dbReference type="AlphaFoldDB" id="A0A8J6N9D2"/>
<feature type="binding site" evidence="9">
    <location>
        <begin position="102"/>
        <end position="112"/>
    </location>
    <ligand>
        <name>ATP</name>
        <dbReference type="ChEBI" id="CHEBI:30616"/>
    </ligand>
</feature>
<dbReference type="Gene3D" id="3.30.70.890">
    <property type="entry name" value="GHMP kinase, C-terminal domain"/>
    <property type="match status" value="1"/>
</dbReference>
<comment type="caution">
    <text evidence="12">The sequence shown here is derived from an EMBL/GenBank/DDBJ whole genome shotgun (WGS) entry which is preliminary data.</text>
</comment>
<keyword evidence="9" id="KW-0414">Isoprene biosynthesis</keyword>
<evidence type="ECO:0000256" key="3">
    <source>
        <dbReference type="ARBA" id="ARBA00017473"/>
    </source>
</evidence>
<evidence type="ECO:0000313" key="13">
    <source>
        <dbReference type="Proteomes" id="UP000599024"/>
    </source>
</evidence>
<dbReference type="InterPro" id="IPR036554">
    <property type="entry name" value="GHMP_kinase_C_sf"/>
</dbReference>
<comment type="catalytic activity">
    <reaction evidence="9">
        <text>4-CDP-2-C-methyl-D-erythritol + ATP = 4-CDP-2-C-methyl-D-erythritol 2-phosphate + ADP + H(+)</text>
        <dbReference type="Rhea" id="RHEA:18437"/>
        <dbReference type="ChEBI" id="CHEBI:15378"/>
        <dbReference type="ChEBI" id="CHEBI:30616"/>
        <dbReference type="ChEBI" id="CHEBI:57823"/>
        <dbReference type="ChEBI" id="CHEBI:57919"/>
        <dbReference type="ChEBI" id="CHEBI:456216"/>
        <dbReference type="EC" id="2.7.1.148"/>
    </reaction>
</comment>
<dbReference type="GO" id="GO:0005524">
    <property type="term" value="F:ATP binding"/>
    <property type="evidence" value="ECO:0007669"/>
    <property type="project" value="UniProtKB-UniRule"/>
</dbReference>
<feature type="active site" evidence="9">
    <location>
        <position position="16"/>
    </location>
</feature>
<protein>
    <recommendedName>
        <fullName evidence="3 9">4-diphosphocytidyl-2-C-methyl-D-erythritol kinase</fullName>
        <shortName evidence="9">CMK</shortName>
        <ecNumber evidence="2 9">2.7.1.148</ecNumber>
    </recommendedName>
    <alternativeName>
        <fullName evidence="8 9">4-(cytidine-5'-diphospho)-2-C-methyl-D-erythritol kinase</fullName>
    </alternativeName>
</protein>
<dbReference type="Pfam" id="PF08544">
    <property type="entry name" value="GHMP_kinases_C"/>
    <property type="match status" value="1"/>
</dbReference>
<evidence type="ECO:0000256" key="1">
    <source>
        <dbReference type="ARBA" id="ARBA00009684"/>
    </source>
</evidence>
<dbReference type="Gene3D" id="3.30.230.10">
    <property type="match status" value="1"/>
</dbReference>
<evidence type="ECO:0000259" key="11">
    <source>
        <dbReference type="Pfam" id="PF08544"/>
    </source>
</evidence>